<dbReference type="STRING" id="571913.VV02_23200"/>
<evidence type="ECO:0000256" key="2">
    <source>
        <dbReference type="ARBA" id="ARBA00023125"/>
    </source>
</evidence>
<evidence type="ECO:0000256" key="1">
    <source>
        <dbReference type="ARBA" id="ARBA00023015"/>
    </source>
</evidence>
<dbReference type="SUPFAM" id="SSF48008">
    <property type="entry name" value="GntR ligand-binding domain-like"/>
    <property type="match status" value="1"/>
</dbReference>
<dbReference type="Pfam" id="PF07729">
    <property type="entry name" value="FCD"/>
    <property type="match status" value="1"/>
</dbReference>
<dbReference type="Pfam" id="PF00392">
    <property type="entry name" value="GntR"/>
    <property type="match status" value="1"/>
</dbReference>
<dbReference type="Proteomes" id="UP000066480">
    <property type="component" value="Chromosome"/>
</dbReference>
<dbReference type="InterPro" id="IPR011711">
    <property type="entry name" value="GntR_C"/>
</dbReference>
<dbReference type="CDD" id="cd07377">
    <property type="entry name" value="WHTH_GntR"/>
    <property type="match status" value="1"/>
</dbReference>
<keyword evidence="6" id="KW-1185">Reference proteome</keyword>
<dbReference type="AlphaFoldDB" id="A0A0K1JMZ6"/>
<keyword evidence="3" id="KW-0804">Transcription</keyword>
<keyword evidence="2" id="KW-0238">DNA-binding</keyword>
<evidence type="ECO:0000256" key="3">
    <source>
        <dbReference type="ARBA" id="ARBA00023163"/>
    </source>
</evidence>
<dbReference type="InterPro" id="IPR000524">
    <property type="entry name" value="Tscrpt_reg_HTH_GntR"/>
</dbReference>
<dbReference type="RefSeq" id="WP_052595477.1">
    <property type="nucleotide sequence ID" value="NZ_CP011112.1"/>
</dbReference>
<reference evidence="5 6" key="1">
    <citation type="submission" date="2015-03" db="EMBL/GenBank/DDBJ databases">
        <title>Luteipulveratus halotolerans sp. nov., a novel actinobacterium (Dermacoccaceae) from Sarawak, Malaysia.</title>
        <authorList>
            <person name="Juboi H."/>
            <person name="Basik A."/>
            <person name="Shamsul S.S."/>
            <person name="Arnold P."/>
            <person name="Schmitt E.K."/>
            <person name="Sanglier J.-J."/>
            <person name="Yeo T."/>
        </authorList>
    </citation>
    <scope>NUCLEOTIDE SEQUENCE [LARGE SCALE GENOMIC DNA]</scope>
    <source>
        <strain evidence="5 6">MN07-A0370</strain>
    </source>
</reference>
<dbReference type="KEGG" id="lmoi:VV02_23200"/>
<dbReference type="GO" id="GO:0003700">
    <property type="term" value="F:DNA-binding transcription factor activity"/>
    <property type="evidence" value="ECO:0007669"/>
    <property type="project" value="InterPro"/>
</dbReference>
<proteinExistence type="predicted"/>
<protein>
    <recommendedName>
        <fullName evidence="4">HTH gntR-type domain-containing protein</fullName>
    </recommendedName>
</protein>
<dbReference type="SMART" id="SM00895">
    <property type="entry name" value="FCD"/>
    <property type="match status" value="1"/>
</dbReference>
<dbReference type="InterPro" id="IPR008920">
    <property type="entry name" value="TF_FadR/GntR_C"/>
</dbReference>
<evidence type="ECO:0000259" key="4">
    <source>
        <dbReference type="PROSITE" id="PS50949"/>
    </source>
</evidence>
<evidence type="ECO:0000313" key="5">
    <source>
        <dbReference type="EMBL" id="AKU18092.1"/>
    </source>
</evidence>
<dbReference type="Gene3D" id="1.10.10.10">
    <property type="entry name" value="Winged helix-like DNA-binding domain superfamily/Winged helix DNA-binding domain"/>
    <property type="match status" value="1"/>
</dbReference>
<dbReference type="GO" id="GO:0003677">
    <property type="term" value="F:DNA binding"/>
    <property type="evidence" value="ECO:0007669"/>
    <property type="project" value="UniProtKB-KW"/>
</dbReference>
<dbReference type="PATRIC" id="fig|571913.6.peg.4700"/>
<dbReference type="InterPro" id="IPR036390">
    <property type="entry name" value="WH_DNA-bd_sf"/>
</dbReference>
<dbReference type="PANTHER" id="PTHR43537">
    <property type="entry name" value="TRANSCRIPTIONAL REGULATOR, GNTR FAMILY"/>
    <property type="match status" value="1"/>
</dbReference>
<dbReference type="OrthoDB" id="8680240at2"/>
<sequence length="217" mass="23704">MSTAVTTRPSPASDRAYDHVKRAILVGELPGGELFTEGHIAAQVGISRTPVREALLRLQAEGLVALYPKRGALVVPVTPREAHEVLEARLVIEEWAAGRAWAARAELVGDLKQRLEAMQEAKAADDVAAFSEADRVFHAVIVEAAGNTVMARQYGMLRDRQMCILADGIRASASRMAHAITAHRKLIRLLEQGTKAEFVRESRAHVEDAMDRLGVAR</sequence>
<gene>
    <name evidence="5" type="ORF">VV02_23200</name>
</gene>
<keyword evidence="1" id="KW-0805">Transcription regulation</keyword>
<feature type="domain" description="HTH gntR-type" evidence="4">
    <location>
        <begin position="10"/>
        <end position="77"/>
    </location>
</feature>
<dbReference type="Gene3D" id="1.20.120.530">
    <property type="entry name" value="GntR ligand-binding domain-like"/>
    <property type="match status" value="1"/>
</dbReference>
<dbReference type="SUPFAM" id="SSF46785">
    <property type="entry name" value="Winged helix' DNA-binding domain"/>
    <property type="match status" value="1"/>
</dbReference>
<dbReference type="SMART" id="SM00345">
    <property type="entry name" value="HTH_GNTR"/>
    <property type="match status" value="1"/>
</dbReference>
<dbReference type="PROSITE" id="PS50949">
    <property type="entry name" value="HTH_GNTR"/>
    <property type="match status" value="1"/>
</dbReference>
<name>A0A0K1JMZ6_9MICO</name>
<dbReference type="PRINTS" id="PR00035">
    <property type="entry name" value="HTHGNTR"/>
</dbReference>
<evidence type="ECO:0000313" key="6">
    <source>
        <dbReference type="Proteomes" id="UP000066480"/>
    </source>
</evidence>
<dbReference type="EMBL" id="CP011112">
    <property type="protein sequence ID" value="AKU18092.1"/>
    <property type="molecule type" value="Genomic_DNA"/>
</dbReference>
<dbReference type="InterPro" id="IPR036388">
    <property type="entry name" value="WH-like_DNA-bd_sf"/>
</dbReference>
<dbReference type="PANTHER" id="PTHR43537:SF24">
    <property type="entry name" value="GLUCONATE OPERON TRANSCRIPTIONAL REPRESSOR"/>
    <property type="match status" value="1"/>
</dbReference>
<accession>A0A0K1JMZ6</accession>
<organism evidence="5 6">
    <name type="scientific">Luteipulveratus mongoliensis</name>
    <dbReference type="NCBI Taxonomy" id="571913"/>
    <lineage>
        <taxon>Bacteria</taxon>
        <taxon>Bacillati</taxon>
        <taxon>Actinomycetota</taxon>
        <taxon>Actinomycetes</taxon>
        <taxon>Micrococcales</taxon>
        <taxon>Dermacoccaceae</taxon>
        <taxon>Luteipulveratus</taxon>
    </lineage>
</organism>